<comment type="similarity">
    <text evidence="2">Belongs to the PPase family.</text>
</comment>
<feature type="region of interest" description="Disordered" evidence="8">
    <location>
        <begin position="1"/>
        <end position="23"/>
    </location>
</feature>
<dbReference type="AlphaFoldDB" id="A0A8T2YMF5"/>
<dbReference type="PROSITE" id="PS00387">
    <property type="entry name" value="PPASE"/>
    <property type="match status" value="1"/>
</dbReference>
<evidence type="ECO:0000256" key="3">
    <source>
        <dbReference type="ARBA" id="ARBA00012146"/>
    </source>
</evidence>
<protein>
    <recommendedName>
        <fullName evidence="3">inorganic diphosphatase</fullName>
        <ecNumber evidence="3">3.6.1.1</ecNumber>
    </recommendedName>
</protein>
<dbReference type="GO" id="GO:0004427">
    <property type="term" value="F:inorganic diphosphate phosphatase activity"/>
    <property type="evidence" value="ECO:0007669"/>
    <property type="project" value="UniProtKB-EC"/>
</dbReference>
<gene>
    <name evidence="9" type="ORF">H0E87_013133</name>
</gene>
<dbReference type="Gene3D" id="3.90.80.10">
    <property type="entry name" value="Inorganic pyrophosphatase"/>
    <property type="match status" value="1"/>
</dbReference>
<comment type="caution">
    <text evidence="9">The sequence shown here is derived from an EMBL/GenBank/DDBJ whole genome shotgun (WGS) entry which is preliminary data.</text>
</comment>
<evidence type="ECO:0000256" key="1">
    <source>
        <dbReference type="ARBA" id="ARBA00001946"/>
    </source>
</evidence>
<keyword evidence="5" id="KW-0378">Hydrolase</keyword>
<comment type="cofactor">
    <cofactor evidence="1">
        <name>Mg(2+)</name>
        <dbReference type="ChEBI" id="CHEBI:18420"/>
    </cofactor>
</comment>
<comment type="catalytic activity">
    <reaction evidence="7">
        <text>diphosphate + H2O = 2 phosphate + H(+)</text>
        <dbReference type="Rhea" id="RHEA:24576"/>
        <dbReference type="ChEBI" id="CHEBI:15377"/>
        <dbReference type="ChEBI" id="CHEBI:15378"/>
        <dbReference type="ChEBI" id="CHEBI:33019"/>
        <dbReference type="ChEBI" id="CHEBI:43474"/>
        <dbReference type="EC" id="3.6.1.1"/>
    </reaction>
</comment>
<evidence type="ECO:0000313" key="9">
    <source>
        <dbReference type="EMBL" id="KAH8506192.1"/>
    </source>
</evidence>
<keyword evidence="4" id="KW-0479">Metal-binding</keyword>
<dbReference type="SUPFAM" id="SSF50324">
    <property type="entry name" value="Inorganic pyrophosphatase"/>
    <property type="match status" value="1"/>
</dbReference>
<evidence type="ECO:0000256" key="6">
    <source>
        <dbReference type="ARBA" id="ARBA00022842"/>
    </source>
</evidence>
<evidence type="ECO:0000256" key="5">
    <source>
        <dbReference type="ARBA" id="ARBA00022801"/>
    </source>
</evidence>
<dbReference type="Pfam" id="PF00719">
    <property type="entry name" value="Pyrophosphatase"/>
    <property type="match status" value="1"/>
</dbReference>
<keyword evidence="10" id="KW-1185">Reference proteome</keyword>
<evidence type="ECO:0000256" key="4">
    <source>
        <dbReference type="ARBA" id="ARBA00022723"/>
    </source>
</evidence>
<dbReference type="GO" id="GO:0005737">
    <property type="term" value="C:cytoplasm"/>
    <property type="evidence" value="ECO:0007669"/>
    <property type="project" value="InterPro"/>
</dbReference>
<dbReference type="InterPro" id="IPR036649">
    <property type="entry name" value="Pyrophosphatase_sf"/>
</dbReference>
<accession>A0A8T2YMF5</accession>
<organism evidence="9 10">
    <name type="scientific">Populus deltoides</name>
    <name type="common">Eastern poplar</name>
    <name type="synonym">Eastern cottonwood</name>
    <dbReference type="NCBI Taxonomy" id="3696"/>
    <lineage>
        <taxon>Eukaryota</taxon>
        <taxon>Viridiplantae</taxon>
        <taxon>Streptophyta</taxon>
        <taxon>Embryophyta</taxon>
        <taxon>Tracheophyta</taxon>
        <taxon>Spermatophyta</taxon>
        <taxon>Magnoliopsida</taxon>
        <taxon>eudicotyledons</taxon>
        <taxon>Gunneridae</taxon>
        <taxon>Pentapetalae</taxon>
        <taxon>rosids</taxon>
        <taxon>fabids</taxon>
        <taxon>Malpighiales</taxon>
        <taxon>Salicaceae</taxon>
        <taxon>Saliceae</taxon>
        <taxon>Populus</taxon>
    </lineage>
</organism>
<dbReference type="PANTHER" id="PTHR10286">
    <property type="entry name" value="INORGANIC PYROPHOSPHATASE"/>
    <property type="match status" value="1"/>
</dbReference>
<dbReference type="Proteomes" id="UP000807159">
    <property type="component" value="Chromosome 6"/>
</dbReference>
<sequence length="157" mass="17787">MAPPIETPSKLPISRHSSHPPLNERILSSMNRRSVAAHPWHDLEIGPEAPKIFNSVIEIGKGGKVKYELDKKTGLIKVDRVLYSSVVYPHNYGFIPRTLCEDNDPMDVLIIMQEPVLPGCFLRAKAIGLMPMIDQVHIPSWKKVFSFSFLLDKKLFI</sequence>
<dbReference type="EC" id="3.6.1.1" evidence="3"/>
<proteinExistence type="inferred from homology"/>
<dbReference type="GO" id="GO:0006796">
    <property type="term" value="P:phosphate-containing compound metabolic process"/>
    <property type="evidence" value="ECO:0007669"/>
    <property type="project" value="InterPro"/>
</dbReference>
<evidence type="ECO:0000256" key="2">
    <source>
        <dbReference type="ARBA" id="ARBA00006220"/>
    </source>
</evidence>
<dbReference type="GO" id="GO:0000287">
    <property type="term" value="F:magnesium ion binding"/>
    <property type="evidence" value="ECO:0007669"/>
    <property type="project" value="InterPro"/>
</dbReference>
<name>A0A8T2YMF5_POPDE</name>
<evidence type="ECO:0000313" key="10">
    <source>
        <dbReference type="Proteomes" id="UP000807159"/>
    </source>
</evidence>
<evidence type="ECO:0000256" key="7">
    <source>
        <dbReference type="ARBA" id="ARBA00047820"/>
    </source>
</evidence>
<dbReference type="EMBL" id="JACEGQ020000006">
    <property type="protein sequence ID" value="KAH8506192.1"/>
    <property type="molecule type" value="Genomic_DNA"/>
</dbReference>
<keyword evidence="6" id="KW-0460">Magnesium</keyword>
<reference evidence="9" key="1">
    <citation type="journal article" date="2021" name="J. Hered.">
        <title>Genome Assembly of Salicaceae Populus deltoides (Eastern Cottonwood) I-69 Based on Nanopore Sequencing and Hi-C Technologies.</title>
        <authorList>
            <person name="Bai S."/>
            <person name="Wu H."/>
            <person name="Zhang J."/>
            <person name="Pan Z."/>
            <person name="Zhao W."/>
            <person name="Li Z."/>
            <person name="Tong C."/>
        </authorList>
    </citation>
    <scope>NUCLEOTIDE SEQUENCE</scope>
    <source>
        <tissue evidence="9">Leaf</tissue>
    </source>
</reference>
<dbReference type="InterPro" id="IPR008162">
    <property type="entry name" value="Pyrophosphatase"/>
</dbReference>
<evidence type="ECO:0000256" key="8">
    <source>
        <dbReference type="SAM" id="MobiDB-lite"/>
    </source>
</evidence>